<sequence length="149" mass="16682">MNTKELLYLKCQGALQSRLRSITDNISDLEQALQSETKSTAGDKHETGRAMIQIERERAGQQLLEIQSQFKLLKKVNAKSIHLKAVHGSVVFTSQQNYFIAVSCGEIIIDDQKFYAVSPITPIGRLLLSKAKGDLVTFRESSFIITKIL</sequence>
<dbReference type="Proteomes" id="UP001285855">
    <property type="component" value="Unassembled WGS sequence"/>
</dbReference>
<proteinExistence type="predicted"/>
<evidence type="ECO:0000313" key="1">
    <source>
        <dbReference type="EMBL" id="MDY2586191.1"/>
    </source>
</evidence>
<reference evidence="1 2" key="1">
    <citation type="submission" date="2023-11" db="EMBL/GenBank/DDBJ databases">
        <title>Winogradskyella pelagius sp. nov., isolated from coastal sediment.</title>
        <authorList>
            <person name="Li F."/>
        </authorList>
    </citation>
    <scope>NUCLEOTIDE SEQUENCE [LARGE SCALE GENOMIC DNA]</scope>
    <source>
        <strain evidence="1 2">KCTC 23502</strain>
    </source>
</reference>
<name>A0ABU5EIQ5_9FLAO</name>
<accession>A0ABU5EIQ5</accession>
<comment type="caution">
    <text evidence="1">The sequence shown here is derived from an EMBL/GenBank/DDBJ whole genome shotgun (WGS) entry which is preliminary data.</text>
</comment>
<gene>
    <name evidence="1" type="ORF">SNF14_02475</name>
</gene>
<organism evidence="1 2">
    <name type="scientific">Winogradskyella aquimaris</name>
    <dbReference type="NCBI Taxonomy" id="864074"/>
    <lineage>
        <taxon>Bacteria</taxon>
        <taxon>Pseudomonadati</taxon>
        <taxon>Bacteroidota</taxon>
        <taxon>Flavobacteriia</taxon>
        <taxon>Flavobacteriales</taxon>
        <taxon>Flavobacteriaceae</taxon>
        <taxon>Winogradskyella</taxon>
    </lineage>
</organism>
<dbReference type="EMBL" id="JAXDAE010000001">
    <property type="protein sequence ID" value="MDY2586191.1"/>
    <property type="molecule type" value="Genomic_DNA"/>
</dbReference>
<keyword evidence="2" id="KW-1185">Reference proteome</keyword>
<protein>
    <submittedName>
        <fullName evidence="1">3-oxoacyl-ACP synthase</fullName>
    </submittedName>
</protein>
<evidence type="ECO:0000313" key="2">
    <source>
        <dbReference type="Proteomes" id="UP001285855"/>
    </source>
</evidence>
<dbReference type="RefSeq" id="WP_320554560.1">
    <property type="nucleotide sequence ID" value="NZ_JAXDAE010000001.1"/>
</dbReference>